<evidence type="ECO:0000313" key="1">
    <source>
        <dbReference type="EMBL" id="KAG7392011.1"/>
    </source>
</evidence>
<protein>
    <submittedName>
        <fullName evidence="1">Uncharacterized protein</fullName>
    </submittedName>
</protein>
<accession>A0A8T1WFP1</accession>
<name>A0A8T1WFP1_9STRA</name>
<organism evidence="1 2">
    <name type="scientific">Phytophthora pseudosyringae</name>
    <dbReference type="NCBI Taxonomy" id="221518"/>
    <lineage>
        <taxon>Eukaryota</taxon>
        <taxon>Sar</taxon>
        <taxon>Stramenopiles</taxon>
        <taxon>Oomycota</taxon>
        <taxon>Peronosporomycetes</taxon>
        <taxon>Peronosporales</taxon>
        <taxon>Peronosporaceae</taxon>
        <taxon>Phytophthora</taxon>
    </lineage>
</organism>
<proteinExistence type="predicted"/>
<comment type="caution">
    <text evidence="1">The sequence shown here is derived from an EMBL/GenBank/DDBJ whole genome shotgun (WGS) entry which is preliminary data.</text>
</comment>
<gene>
    <name evidence="1" type="ORF">PHYPSEUDO_002720</name>
</gene>
<evidence type="ECO:0000313" key="2">
    <source>
        <dbReference type="Proteomes" id="UP000694044"/>
    </source>
</evidence>
<keyword evidence="2" id="KW-1185">Reference proteome</keyword>
<dbReference type="Proteomes" id="UP000694044">
    <property type="component" value="Unassembled WGS sequence"/>
</dbReference>
<dbReference type="AlphaFoldDB" id="A0A8T1WFP1"/>
<sequence>MRYIAPGNTFVCGGGVSGAAVVIHGGRLSQQTTDLCSAGGGTGGNDCFNLILARPHYTWLDDFQAWMTGYRKAGINIALFGVSELSSLSLPFGNSQYLVDLIFSETLLRYHKNKYDPLFLSSPDAPTEAWNIFVSAMLNSPDAWFAKLYYLRDDFRRYNLDAAKMTTHVPTTKERSVLCSAAAVLPHVLS</sequence>
<reference evidence="1" key="1">
    <citation type="submission" date="2021-02" db="EMBL/GenBank/DDBJ databases">
        <authorList>
            <person name="Palmer J.M."/>
        </authorList>
    </citation>
    <scope>NUCLEOTIDE SEQUENCE</scope>
    <source>
        <strain evidence="1">SCRP734</strain>
    </source>
</reference>
<dbReference type="EMBL" id="JAGDFM010000015">
    <property type="protein sequence ID" value="KAG7392011.1"/>
    <property type="molecule type" value="Genomic_DNA"/>
</dbReference>